<dbReference type="Pfam" id="PF14552">
    <property type="entry name" value="Tautomerase_2"/>
    <property type="match status" value="1"/>
</dbReference>
<dbReference type="InterPro" id="IPR037479">
    <property type="entry name" value="Tauto_MSAD"/>
</dbReference>
<evidence type="ECO:0000313" key="2">
    <source>
        <dbReference type="Proteomes" id="UP000216361"/>
    </source>
</evidence>
<dbReference type="PANTHER" id="PTHR38460:SF1">
    <property type="entry name" value="TAUTOMERASE YOLI-RELATED"/>
    <property type="match status" value="1"/>
</dbReference>
<dbReference type="OrthoDB" id="9804765at2"/>
<organism evidence="1 2">
    <name type="scientific">Elstera cyanobacteriorum</name>
    <dbReference type="NCBI Taxonomy" id="2022747"/>
    <lineage>
        <taxon>Bacteria</taxon>
        <taxon>Pseudomonadati</taxon>
        <taxon>Pseudomonadota</taxon>
        <taxon>Alphaproteobacteria</taxon>
        <taxon>Rhodospirillales</taxon>
        <taxon>Rhodospirillaceae</taxon>
        <taxon>Elstera</taxon>
    </lineage>
</organism>
<dbReference type="EMBL" id="NOXS01000032">
    <property type="protein sequence ID" value="OYQ18565.1"/>
    <property type="molecule type" value="Genomic_DNA"/>
</dbReference>
<name>A0A255XQ38_9PROT</name>
<reference evidence="1 2" key="1">
    <citation type="submission" date="2017-07" db="EMBL/GenBank/DDBJ databases">
        <title>Elstera cyanobacteriorum sp. nov., a novel bacterium isolated from cyanobacterial aggregates in a eutrophic lake.</title>
        <authorList>
            <person name="Cai H."/>
        </authorList>
    </citation>
    <scope>NUCLEOTIDE SEQUENCE [LARGE SCALE GENOMIC DNA]</scope>
    <source>
        <strain evidence="1 2">TH019</strain>
    </source>
</reference>
<evidence type="ECO:0000313" key="1">
    <source>
        <dbReference type="EMBL" id="OYQ18565.1"/>
    </source>
</evidence>
<keyword evidence="2" id="KW-1185">Reference proteome</keyword>
<dbReference type="SUPFAM" id="SSF55331">
    <property type="entry name" value="Tautomerase/MIF"/>
    <property type="match status" value="1"/>
</dbReference>
<dbReference type="AlphaFoldDB" id="A0A255XQ38"/>
<accession>A0A255XQ38</accession>
<dbReference type="RefSeq" id="WP_094408828.1">
    <property type="nucleotide sequence ID" value="NZ_BMJZ01000001.1"/>
</dbReference>
<dbReference type="PANTHER" id="PTHR38460">
    <property type="entry name" value="TAUTOMERASE YOLI-RELATED"/>
    <property type="match status" value="1"/>
</dbReference>
<dbReference type="Gene3D" id="3.30.429.10">
    <property type="entry name" value="Macrophage Migration Inhibitory Factor"/>
    <property type="match status" value="1"/>
</dbReference>
<dbReference type="Proteomes" id="UP000216361">
    <property type="component" value="Unassembled WGS sequence"/>
</dbReference>
<dbReference type="InterPro" id="IPR014347">
    <property type="entry name" value="Tautomerase/MIF_sf"/>
</dbReference>
<gene>
    <name evidence="1" type="ORF">CHR90_09820</name>
</gene>
<sequence length="129" mass="14376">MPFNKLHVPKDLPAETCHAINNLLHDCLVETCGVNPDDYFCLVARYDADDMILHPTFLGKRDPAATIIIEIALLAGRSDEQKEALFKDVRQRLAAIQFPPENSIIFLLENRAIDWSFSPAGSVKSVLGL</sequence>
<comment type="caution">
    <text evidence="1">The sequence shown here is derived from an EMBL/GenBank/DDBJ whole genome shotgun (WGS) entry which is preliminary data.</text>
</comment>
<proteinExistence type="predicted"/>
<protein>
    <submittedName>
        <fullName evidence="1">Tautomerase family protein</fullName>
    </submittedName>
</protein>